<dbReference type="Proteomes" id="UP000811619">
    <property type="component" value="Unassembled WGS sequence"/>
</dbReference>
<accession>A0A8K0NH21</accession>
<evidence type="ECO:0000313" key="3">
    <source>
        <dbReference type="Proteomes" id="UP000811619"/>
    </source>
</evidence>
<dbReference type="Pfam" id="PF12716">
    <property type="entry name" value="Apq12"/>
    <property type="match status" value="1"/>
</dbReference>
<evidence type="ECO:0000313" key="2">
    <source>
        <dbReference type="EMBL" id="KAG5921335.1"/>
    </source>
</evidence>
<keyword evidence="1" id="KW-0812">Transmembrane</keyword>
<organism evidence="2 3">
    <name type="scientific">Claviceps africana</name>
    <dbReference type="NCBI Taxonomy" id="83212"/>
    <lineage>
        <taxon>Eukaryota</taxon>
        <taxon>Fungi</taxon>
        <taxon>Dikarya</taxon>
        <taxon>Ascomycota</taxon>
        <taxon>Pezizomycotina</taxon>
        <taxon>Sordariomycetes</taxon>
        <taxon>Hypocreomycetidae</taxon>
        <taxon>Hypocreales</taxon>
        <taxon>Clavicipitaceae</taxon>
        <taxon>Claviceps</taxon>
    </lineage>
</organism>
<feature type="transmembrane region" description="Helical" evidence="1">
    <location>
        <begin position="72"/>
        <end position="90"/>
    </location>
</feature>
<reference evidence="2" key="1">
    <citation type="journal article" date="2020" name="bioRxiv">
        <title>Whole genome comparisons of ergot fungi reveals the divergence and evolution of species within the genus Claviceps are the result of varying mechanisms driving genome evolution and host range expansion.</title>
        <authorList>
            <person name="Wyka S.A."/>
            <person name="Mondo S.J."/>
            <person name="Liu M."/>
            <person name="Dettman J."/>
            <person name="Nalam V."/>
            <person name="Broders K.D."/>
        </authorList>
    </citation>
    <scope>NUCLEOTIDE SEQUENCE</scope>
    <source>
        <strain evidence="2">CCC 489</strain>
    </source>
</reference>
<proteinExistence type="predicted"/>
<name>A0A8K0NH21_9HYPO</name>
<sequence>MAASLTSRLLTELLPPDLAASVRQHLLNPRAPLQIYKRQLSWQLQRAMTSLQPHIQPLLDRLAALVVDNQSLMGMVVLLALLTGLVVVMNWIRRLVMWWTRLAMRAVFWAGVVLVVAWVWNRGVWESVRDGVVVGGKIVGYLTVLKDFWMQEYERYEANGSRGRGTRGRSSSGR</sequence>
<keyword evidence="3" id="KW-1185">Reference proteome</keyword>
<dbReference type="AlphaFoldDB" id="A0A8K0NH21"/>
<evidence type="ECO:0000256" key="1">
    <source>
        <dbReference type="SAM" id="Phobius"/>
    </source>
</evidence>
<protein>
    <submittedName>
        <fullName evidence="2">Uncharacterized protein</fullName>
    </submittedName>
</protein>
<dbReference type="OrthoDB" id="3559694at2759"/>
<gene>
    <name evidence="2" type="ORF">E4U42_005882</name>
</gene>
<keyword evidence="1" id="KW-0472">Membrane</keyword>
<dbReference type="EMBL" id="SRPY01000568">
    <property type="protein sequence ID" value="KAG5921335.1"/>
    <property type="molecule type" value="Genomic_DNA"/>
</dbReference>
<keyword evidence="1" id="KW-1133">Transmembrane helix</keyword>
<comment type="caution">
    <text evidence="2">The sequence shown here is derived from an EMBL/GenBank/DDBJ whole genome shotgun (WGS) entry which is preliminary data.</text>
</comment>
<feature type="transmembrane region" description="Helical" evidence="1">
    <location>
        <begin position="102"/>
        <end position="120"/>
    </location>
</feature>
<dbReference type="InterPro" id="IPR024316">
    <property type="entry name" value="APQ12"/>
</dbReference>